<dbReference type="InterPro" id="IPR011989">
    <property type="entry name" value="ARM-like"/>
</dbReference>
<dbReference type="InParanoid" id="A0A067QVF7"/>
<dbReference type="AlphaFoldDB" id="A0A067QVF7"/>
<dbReference type="STRING" id="136037.A0A067QVF7"/>
<name>A0A067QVF7_ZOONE</name>
<organism evidence="1 2">
    <name type="scientific">Zootermopsis nevadensis</name>
    <name type="common">Dampwood termite</name>
    <dbReference type="NCBI Taxonomy" id="136037"/>
    <lineage>
        <taxon>Eukaryota</taxon>
        <taxon>Metazoa</taxon>
        <taxon>Ecdysozoa</taxon>
        <taxon>Arthropoda</taxon>
        <taxon>Hexapoda</taxon>
        <taxon>Insecta</taxon>
        <taxon>Pterygota</taxon>
        <taxon>Neoptera</taxon>
        <taxon>Polyneoptera</taxon>
        <taxon>Dictyoptera</taxon>
        <taxon>Blattodea</taxon>
        <taxon>Blattoidea</taxon>
        <taxon>Termitoidae</taxon>
        <taxon>Termopsidae</taxon>
        <taxon>Zootermopsis</taxon>
    </lineage>
</organism>
<dbReference type="eggNOG" id="KOG1820">
    <property type="taxonomic scope" value="Eukaryota"/>
</dbReference>
<proteinExistence type="predicted"/>
<evidence type="ECO:0000313" key="2">
    <source>
        <dbReference type="Proteomes" id="UP000027135"/>
    </source>
</evidence>
<reference evidence="1 2" key="1">
    <citation type="journal article" date="2014" name="Nat. Commun.">
        <title>Molecular traces of alternative social organization in a termite genome.</title>
        <authorList>
            <person name="Terrapon N."/>
            <person name="Li C."/>
            <person name="Robertson H.M."/>
            <person name="Ji L."/>
            <person name="Meng X."/>
            <person name="Booth W."/>
            <person name="Chen Z."/>
            <person name="Childers C.P."/>
            <person name="Glastad K.M."/>
            <person name="Gokhale K."/>
            <person name="Gowin J."/>
            <person name="Gronenberg W."/>
            <person name="Hermansen R.A."/>
            <person name="Hu H."/>
            <person name="Hunt B.G."/>
            <person name="Huylmans A.K."/>
            <person name="Khalil S.M."/>
            <person name="Mitchell R.D."/>
            <person name="Munoz-Torres M.C."/>
            <person name="Mustard J.A."/>
            <person name="Pan H."/>
            <person name="Reese J.T."/>
            <person name="Scharf M.E."/>
            <person name="Sun F."/>
            <person name="Vogel H."/>
            <person name="Xiao J."/>
            <person name="Yang W."/>
            <person name="Yang Z."/>
            <person name="Yang Z."/>
            <person name="Zhou J."/>
            <person name="Zhu J."/>
            <person name="Brent C.S."/>
            <person name="Elsik C.G."/>
            <person name="Goodisman M.A."/>
            <person name="Liberles D.A."/>
            <person name="Roe R.M."/>
            <person name="Vargo E.L."/>
            <person name="Vilcinskas A."/>
            <person name="Wang J."/>
            <person name="Bornberg-Bauer E."/>
            <person name="Korb J."/>
            <person name="Zhang G."/>
            <person name="Liebig J."/>
        </authorList>
    </citation>
    <scope>NUCLEOTIDE SEQUENCE [LARGE SCALE GENOMIC DNA]</scope>
    <source>
        <tissue evidence="1">Whole organism</tissue>
    </source>
</reference>
<keyword evidence="2" id="KW-1185">Reference proteome</keyword>
<protein>
    <submittedName>
        <fullName evidence="1">Uncharacterized protein</fullName>
    </submittedName>
</protein>
<evidence type="ECO:0000313" key="1">
    <source>
        <dbReference type="EMBL" id="KDR14032.1"/>
    </source>
</evidence>
<dbReference type="EMBL" id="KK852904">
    <property type="protein sequence ID" value="KDR14032.1"/>
    <property type="molecule type" value="Genomic_DNA"/>
</dbReference>
<accession>A0A067QVF7</accession>
<sequence>MIEYALKRGSPTLRIELWAWLTEILATLPPRSIHKRKLVTYLPHLYADLEDRNANVRRTLYSL</sequence>
<dbReference type="Gene3D" id="1.25.10.10">
    <property type="entry name" value="Leucine-rich Repeat Variant"/>
    <property type="match status" value="1"/>
</dbReference>
<gene>
    <name evidence="1" type="ORF">L798_11692</name>
</gene>
<dbReference type="Proteomes" id="UP000027135">
    <property type="component" value="Unassembled WGS sequence"/>
</dbReference>